<proteinExistence type="inferred from homology"/>
<feature type="region of interest" description="Disordered" evidence="6">
    <location>
        <begin position="737"/>
        <end position="756"/>
    </location>
</feature>
<name>A0A3M7CNR3_HORWE</name>
<keyword evidence="3" id="KW-0805">Transcription regulation</keyword>
<evidence type="ECO:0000256" key="5">
    <source>
        <dbReference type="ARBA" id="ARBA00023242"/>
    </source>
</evidence>
<evidence type="ECO:0000256" key="2">
    <source>
        <dbReference type="ARBA" id="ARBA00010239"/>
    </source>
</evidence>
<evidence type="ECO:0000313" key="8">
    <source>
        <dbReference type="Proteomes" id="UP000270230"/>
    </source>
</evidence>
<sequence length="793" mass="86949">MLNAQRRDCPQAFVSSYAPRIRTYGNSLLTPVQQQNAAPPMRTTKRGTTAINYAEEFDDESIEDSDAPRRGTGLRTQPRREAQDGADKDKAAAQKELGKEAYAPVDVQGIWREWMGKPKRVLTEKQMHTQSALPTTLIPIRIDLDISPFRPEAALPTPNNAKDFGIDENLPAYKAPEPTPQYRLKDSFLWNLHEALITPDQFAKTFVDELDFPVQRKQAMVQEIANSIRQQLEEHASTALHPLFQPSIVNQQQPGTGAGTPSLRPGLSREETGTPTQAATPNAGGLLQPPQTNGNHASSGVSTPMANGINTPAFAAKAEPIPRDPAANYVLNPPDTHRCVLTLSINLQNRLYTDKFEWSLLHPPGFAEIFAKQTCADLALSGEWVPGMAHAIYEASLRLKKDMIDNGGSLAGVVNSGVDGWGVVENEACEYHGTAESALGVGAGWRFDEDALGYDWEPKIEVLSKEEIEKREGERERQLRRARRETAKFTTSYAVQTQGGGYSDYFSGGLGSSQAQANGGGEDERMGRGERSKKKRRFRSLSPIGRDTPEVAGFGGSTQQLSEGERQYWHCSHCKVWGTAVWGVRDGPAGSRTLCHNCGLLYERDKRLPPWNHNLFMGERNQATREANMPSSYPPPPPPAAPRLATIQSDVASFPTATPPPPRQSRADLGDINPSSHLYTGTGGQGQISASTMADIVNYAEPGEDLDWTKITEPRERKRLQNIINGRKYRERRLAAEGHTGSGGNYPGAAGVGSYLSAGYGKRQSAMQNSQQQQGQGQQQGQQTSQSQDPRTD</sequence>
<dbReference type="InterPro" id="IPR006939">
    <property type="entry name" value="SNF5"/>
</dbReference>
<comment type="subcellular location">
    <subcellularLocation>
        <location evidence="1">Nucleus</location>
    </subcellularLocation>
</comment>
<dbReference type="GO" id="GO:0000228">
    <property type="term" value="C:nuclear chromosome"/>
    <property type="evidence" value="ECO:0007669"/>
    <property type="project" value="InterPro"/>
</dbReference>
<protein>
    <recommendedName>
        <fullName evidence="9">GATA-type domain-containing protein</fullName>
    </recommendedName>
</protein>
<dbReference type="AlphaFoldDB" id="A0A3M7CNR3"/>
<evidence type="ECO:0008006" key="9">
    <source>
        <dbReference type="Google" id="ProtNLM"/>
    </source>
</evidence>
<comment type="caution">
    <text evidence="7">The sequence shown here is derived from an EMBL/GenBank/DDBJ whole genome shotgun (WGS) entry which is preliminary data.</text>
</comment>
<comment type="similarity">
    <text evidence="2">Belongs to the SNF5 family.</text>
</comment>
<feature type="compositionally biased region" description="Acidic residues" evidence="6">
    <location>
        <begin position="55"/>
        <end position="65"/>
    </location>
</feature>
<feature type="region of interest" description="Disordered" evidence="6">
    <location>
        <begin position="761"/>
        <end position="793"/>
    </location>
</feature>
<dbReference type="SUPFAM" id="SSF57716">
    <property type="entry name" value="Glucocorticoid receptor-like (DNA-binding domain)"/>
    <property type="match status" value="1"/>
</dbReference>
<feature type="region of interest" description="Disordered" evidence="6">
    <location>
        <begin position="55"/>
        <end position="97"/>
    </location>
</feature>
<feature type="region of interest" description="Disordered" evidence="6">
    <location>
        <begin position="652"/>
        <end position="686"/>
    </location>
</feature>
<keyword evidence="4" id="KW-0804">Transcription</keyword>
<dbReference type="GO" id="GO:0006355">
    <property type="term" value="P:regulation of DNA-templated transcription"/>
    <property type="evidence" value="ECO:0007669"/>
    <property type="project" value="InterPro"/>
</dbReference>
<dbReference type="GO" id="GO:0006338">
    <property type="term" value="P:chromatin remodeling"/>
    <property type="evidence" value="ECO:0007669"/>
    <property type="project" value="InterPro"/>
</dbReference>
<evidence type="ECO:0000313" key="7">
    <source>
        <dbReference type="EMBL" id="RMY53682.1"/>
    </source>
</evidence>
<feature type="compositionally biased region" description="Basic and acidic residues" evidence="6">
    <location>
        <begin position="78"/>
        <end position="97"/>
    </location>
</feature>
<dbReference type="PANTHER" id="PTHR10019">
    <property type="entry name" value="SNF5"/>
    <property type="match status" value="1"/>
</dbReference>
<organism evidence="7 8">
    <name type="scientific">Hortaea werneckii</name>
    <name type="common">Black yeast</name>
    <name type="synonym">Cladosporium werneckii</name>
    <dbReference type="NCBI Taxonomy" id="91943"/>
    <lineage>
        <taxon>Eukaryota</taxon>
        <taxon>Fungi</taxon>
        <taxon>Dikarya</taxon>
        <taxon>Ascomycota</taxon>
        <taxon>Pezizomycotina</taxon>
        <taxon>Dothideomycetes</taxon>
        <taxon>Dothideomycetidae</taxon>
        <taxon>Mycosphaerellales</taxon>
        <taxon>Teratosphaeriaceae</taxon>
        <taxon>Hortaea</taxon>
    </lineage>
</organism>
<dbReference type="Proteomes" id="UP000270230">
    <property type="component" value="Unassembled WGS sequence"/>
</dbReference>
<accession>A0A3M7CNR3</accession>
<dbReference type="EMBL" id="QWIN01000332">
    <property type="protein sequence ID" value="RMY53682.1"/>
    <property type="molecule type" value="Genomic_DNA"/>
</dbReference>
<feature type="region of interest" description="Disordered" evidence="6">
    <location>
        <begin position="507"/>
        <end position="537"/>
    </location>
</feature>
<evidence type="ECO:0000256" key="6">
    <source>
        <dbReference type="SAM" id="MobiDB-lite"/>
    </source>
</evidence>
<evidence type="ECO:0000256" key="3">
    <source>
        <dbReference type="ARBA" id="ARBA00023015"/>
    </source>
</evidence>
<dbReference type="VEuPathDB" id="FungiDB:BTJ68_13258"/>
<gene>
    <name evidence="7" type="ORF">D0865_05115</name>
</gene>
<dbReference type="Gene3D" id="3.30.50.10">
    <property type="entry name" value="Erythroid Transcription Factor GATA-1, subunit A"/>
    <property type="match status" value="1"/>
</dbReference>
<keyword evidence="5" id="KW-0539">Nucleus</keyword>
<dbReference type="Pfam" id="PF04855">
    <property type="entry name" value="SNF5"/>
    <property type="match status" value="1"/>
</dbReference>
<dbReference type="OrthoDB" id="10258327at2759"/>
<evidence type="ECO:0000256" key="4">
    <source>
        <dbReference type="ARBA" id="ARBA00023163"/>
    </source>
</evidence>
<feature type="compositionally biased region" description="Low complexity" evidence="6">
    <location>
        <begin position="768"/>
        <end position="793"/>
    </location>
</feature>
<dbReference type="InterPro" id="IPR013088">
    <property type="entry name" value="Znf_NHR/GATA"/>
</dbReference>
<feature type="compositionally biased region" description="Pro residues" evidence="6">
    <location>
        <begin position="632"/>
        <end position="641"/>
    </location>
</feature>
<evidence type="ECO:0000256" key="1">
    <source>
        <dbReference type="ARBA" id="ARBA00004123"/>
    </source>
</evidence>
<feature type="compositionally biased region" description="Polar residues" evidence="6">
    <location>
        <begin position="289"/>
        <end position="308"/>
    </location>
</feature>
<feature type="region of interest" description="Disordered" evidence="6">
    <location>
        <begin position="624"/>
        <end position="643"/>
    </location>
</feature>
<reference evidence="7 8" key="1">
    <citation type="journal article" date="2018" name="BMC Genomics">
        <title>Genomic evidence for intraspecific hybridization in a clonal and extremely halotolerant yeast.</title>
        <authorList>
            <person name="Gostincar C."/>
            <person name="Stajich J.E."/>
            <person name="Zupancic J."/>
            <person name="Zalar P."/>
            <person name="Gunde-Cimerman N."/>
        </authorList>
    </citation>
    <scope>NUCLEOTIDE SEQUENCE [LARGE SCALE GENOMIC DNA]</scope>
    <source>
        <strain evidence="7 8">EXF-151</strain>
    </source>
</reference>
<dbReference type="GO" id="GO:0008270">
    <property type="term" value="F:zinc ion binding"/>
    <property type="evidence" value="ECO:0007669"/>
    <property type="project" value="InterPro"/>
</dbReference>
<feature type="region of interest" description="Disordered" evidence="6">
    <location>
        <begin position="249"/>
        <end position="308"/>
    </location>
</feature>